<feature type="region of interest" description="Disordered" evidence="1">
    <location>
        <begin position="51"/>
        <end position="91"/>
    </location>
</feature>
<dbReference type="EMBL" id="JADBEB010000001">
    <property type="protein sequence ID" value="MBE1489720.1"/>
    <property type="molecule type" value="Genomic_DNA"/>
</dbReference>
<protein>
    <submittedName>
        <fullName evidence="3">Transposase</fullName>
    </submittedName>
</protein>
<feature type="domain" description="Transposase IS204/IS1001/IS1096/IS1165 DDE" evidence="2">
    <location>
        <begin position="4"/>
        <end position="56"/>
    </location>
</feature>
<dbReference type="InterPro" id="IPR002560">
    <property type="entry name" value="Transposase_DDE"/>
</dbReference>
<dbReference type="Proteomes" id="UP000649753">
    <property type="component" value="Unassembled WGS sequence"/>
</dbReference>
<comment type="caution">
    <text evidence="3">The sequence shown here is derived from an EMBL/GenBank/DDBJ whole genome shotgun (WGS) entry which is preliminary data.</text>
</comment>
<name>A0A927QYX3_9ACTN</name>
<dbReference type="AlphaFoldDB" id="A0A927QYX3"/>
<keyword evidence="4" id="KW-1185">Reference proteome</keyword>
<proteinExistence type="predicted"/>
<sequence length="91" mass="10499">MTAVVAIDMCTMFRAAIRQVLPHALLVVDHFPVVQLANRAVTEVRRRMTLTQRGRRGRGTDPEWRIRNRLPRSAVRMSGKHRCRPRSAPRS</sequence>
<evidence type="ECO:0000259" key="2">
    <source>
        <dbReference type="Pfam" id="PF01610"/>
    </source>
</evidence>
<organism evidence="3 4">
    <name type="scientific">Plantactinospora soyae</name>
    <dbReference type="NCBI Taxonomy" id="1544732"/>
    <lineage>
        <taxon>Bacteria</taxon>
        <taxon>Bacillati</taxon>
        <taxon>Actinomycetota</taxon>
        <taxon>Actinomycetes</taxon>
        <taxon>Micromonosporales</taxon>
        <taxon>Micromonosporaceae</taxon>
        <taxon>Plantactinospora</taxon>
    </lineage>
</organism>
<reference evidence="3" key="1">
    <citation type="submission" date="2020-10" db="EMBL/GenBank/DDBJ databases">
        <title>Sequencing the genomes of 1000 actinobacteria strains.</title>
        <authorList>
            <person name="Klenk H.-P."/>
        </authorList>
    </citation>
    <scope>NUCLEOTIDE SEQUENCE</scope>
    <source>
        <strain evidence="3">DSM 46832</strain>
    </source>
</reference>
<evidence type="ECO:0000313" key="3">
    <source>
        <dbReference type="EMBL" id="MBE1489720.1"/>
    </source>
</evidence>
<gene>
    <name evidence="3" type="ORF">H4W31_005358</name>
</gene>
<accession>A0A927QYX3</accession>
<dbReference type="Pfam" id="PF01610">
    <property type="entry name" value="DDE_Tnp_ISL3"/>
    <property type="match status" value="1"/>
</dbReference>
<evidence type="ECO:0000313" key="4">
    <source>
        <dbReference type="Proteomes" id="UP000649753"/>
    </source>
</evidence>
<feature type="compositionally biased region" description="Basic residues" evidence="1">
    <location>
        <begin position="78"/>
        <end position="91"/>
    </location>
</feature>
<evidence type="ECO:0000256" key="1">
    <source>
        <dbReference type="SAM" id="MobiDB-lite"/>
    </source>
</evidence>